<keyword evidence="1" id="KW-1133">Transmembrane helix</keyword>
<sequence length="79" mass="9660">MYNQHFYGVLITNLLHVNLSLILYFLQKFLCRAWFPSQLFQLERHFFSINISFIYRRQLHRHLPRLLFPACGIFLSLPF</sequence>
<evidence type="ECO:0000256" key="1">
    <source>
        <dbReference type="SAM" id="Phobius"/>
    </source>
</evidence>
<name>A0A6M2DVY0_XENCH</name>
<protein>
    <submittedName>
        <fullName evidence="2">Putative secreted protein</fullName>
    </submittedName>
</protein>
<dbReference type="EMBL" id="GIIL01006398">
    <property type="protein sequence ID" value="NOV50124.1"/>
    <property type="molecule type" value="Transcribed_RNA"/>
</dbReference>
<accession>A0A6M2DVY0</accession>
<keyword evidence="1" id="KW-0812">Transmembrane</keyword>
<proteinExistence type="predicted"/>
<dbReference type="AlphaFoldDB" id="A0A6M2DVY0"/>
<evidence type="ECO:0000313" key="2">
    <source>
        <dbReference type="EMBL" id="NOV50124.1"/>
    </source>
</evidence>
<keyword evidence="1" id="KW-0472">Membrane</keyword>
<organism evidence="2">
    <name type="scientific">Xenopsylla cheopis</name>
    <name type="common">Oriental rat flea</name>
    <name type="synonym">Pulex cheopis</name>
    <dbReference type="NCBI Taxonomy" id="163159"/>
    <lineage>
        <taxon>Eukaryota</taxon>
        <taxon>Metazoa</taxon>
        <taxon>Ecdysozoa</taxon>
        <taxon>Arthropoda</taxon>
        <taxon>Hexapoda</taxon>
        <taxon>Insecta</taxon>
        <taxon>Pterygota</taxon>
        <taxon>Neoptera</taxon>
        <taxon>Endopterygota</taxon>
        <taxon>Siphonaptera</taxon>
        <taxon>Pulicidae</taxon>
        <taxon>Xenopsyllinae</taxon>
        <taxon>Xenopsylla</taxon>
    </lineage>
</organism>
<reference evidence="2" key="1">
    <citation type="submission" date="2020-03" db="EMBL/GenBank/DDBJ databases">
        <title>Transcriptomic Profiling of the Digestive Tract of the Rat Flea, Xenopsylla cheopis, Following Blood Feeding and Infection with Yersinia pestis.</title>
        <authorList>
            <person name="Bland D.M."/>
            <person name="Martens C.A."/>
            <person name="Virtaneva K."/>
            <person name="Kanakabandi K."/>
            <person name="Long D."/>
            <person name="Rosenke R."/>
            <person name="Saturday G.A."/>
            <person name="Hoyt F.H."/>
            <person name="Bruno D.P."/>
            <person name="Ribeiro J.M.C."/>
            <person name="Hinnebusch J."/>
        </authorList>
    </citation>
    <scope>NUCLEOTIDE SEQUENCE</scope>
</reference>
<feature type="transmembrane region" description="Helical" evidence="1">
    <location>
        <begin position="6"/>
        <end position="26"/>
    </location>
</feature>